<evidence type="ECO:0000256" key="1">
    <source>
        <dbReference type="SAM" id="MobiDB-lite"/>
    </source>
</evidence>
<dbReference type="AlphaFoldDB" id="A0A6A6RJ50"/>
<feature type="region of interest" description="Disordered" evidence="1">
    <location>
        <begin position="337"/>
        <end position="394"/>
    </location>
</feature>
<evidence type="ECO:0000313" key="3">
    <source>
        <dbReference type="Proteomes" id="UP000799753"/>
    </source>
</evidence>
<dbReference type="Proteomes" id="UP000799753">
    <property type="component" value="Unassembled WGS sequence"/>
</dbReference>
<evidence type="ECO:0000313" key="2">
    <source>
        <dbReference type="EMBL" id="KAF2635549.1"/>
    </source>
</evidence>
<protein>
    <submittedName>
        <fullName evidence="2">Uncharacterized protein</fullName>
    </submittedName>
</protein>
<accession>A0A6A6RJ50</accession>
<feature type="compositionally biased region" description="Polar residues" evidence="1">
    <location>
        <begin position="120"/>
        <end position="132"/>
    </location>
</feature>
<organism evidence="2 3">
    <name type="scientific">Massarina eburnea CBS 473.64</name>
    <dbReference type="NCBI Taxonomy" id="1395130"/>
    <lineage>
        <taxon>Eukaryota</taxon>
        <taxon>Fungi</taxon>
        <taxon>Dikarya</taxon>
        <taxon>Ascomycota</taxon>
        <taxon>Pezizomycotina</taxon>
        <taxon>Dothideomycetes</taxon>
        <taxon>Pleosporomycetidae</taxon>
        <taxon>Pleosporales</taxon>
        <taxon>Massarineae</taxon>
        <taxon>Massarinaceae</taxon>
        <taxon>Massarina</taxon>
    </lineage>
</organism>
<keyword evidence="3" id="KW-1185">Reference proteome</keyword>
<gene>
    <name evidence="2" type="ORF">P280DRAFT_536216</name>
</gene>
<feature type="region of interest" description="Disordered" evidence="1">
    <location>
        <begin position="256"/>
        <end position="323"/>
    </location>
</feature>
<feature type="region of interest" description="Disordered" evidence="1">
    <location>
        <begin position="42"/>
        <end position="71"/>
    </location>
</feature>
<sequence>MSENTQNRRSFPHELGSPVTIQLEDNRSTVFQPIVAGAGPDDTLLYSHNTHTPLTHPLNHHQQVPHHQSAHQQLHPLQLCLQQLLLQQRHLQSSHPQQQQPQQLHPQQLPLQESLRRQTSHQQIPHHSTSGYAQPIPINYTHNHNYTPTSATMHQYRATNATPGQMTYQQLLQRDINIINAELFHDISKSLPGCPALRLVREIDIRSAPGAMQKIIQFAQSDVQRLVNWRNCREHYVRLSKLNLDDASGAFQMMREQLGGGTGKGPEERTMSMSPSPQVIDLTGDGGHMPALASRNPYPQGANRDMGARVETPSQGVRHQPQQGTQLNPQLLHNQQYGGQHPQLQQPAQAASGSRKRSHDTLTPPPPRPSIPTIFSAPTITPQPRPYSRKRQKTGDELALEELEEAREKYHTDANRKASRIAYNRALLRALNGRGLDTNAFLLREYQEIRPTREPLNKYYTNLLANERLPTTEMEARTEKALVVWFAKERWWNYWDRVADFETAKKAMVESGWTPPKDQEMGSAGWWVDGSVGVSTGLSAAEERGEGTKKFGHLVTGDEIEEMRKSAPLYEMEVKDSVVGENGAAAKTAVKFANGMSEDTFAWLLKADVEPQKMQQVFRGAQLQNQRVEWLRKRGHGAA</sequence>
<proteinExistence type="predicted"/>
<name>A0A6A6RJ50_9PLEO</name>
<feature type="region of interest" description="Disordered" evidence="1">
    <location>
        <begin position="115"/>
        <end position="146"/>
    </location>
</feature>
<dbReference type="OrthoDB" id="3692269at2759"/>
<reference evidence="2" key="1">
    <citation type="journal article" date="2020" name="Stud. Mycol.">
        <title>101 Dothideomycetes genomes: a test case for predicting lifestyles and emergence of pathogens.</title>
        <authorList>
            <person name="Haridas S."/>
            <person name="Albert R."/>
            <person name="Binder M."/>
            <person name="Bloem J."/>
            <person name="Labutti K."/>
            <person name="Salamov A."/>
            <person name="Andreopoulos B."/>
            <person name="Baker S."/>
            <person name="Barry K."/>
            <person name="Bills G."/>
            <person name="Bluhm B."/>
            <person name="Cannon C."/>
            <person name="Castanera R."/>
            <person name="Culley D."/>
            <person name="Daum C."/>
            <person name="Ezra D."/>
            <person name="Gonzalez J."/>
            <person name="Henrissat B."/>
            <person name="Kuo A."/>
            <person name="Liang C."/>
            <person name="Lipzen A."/>
            <person name="Lutzoni F."/>
            <person name="Magnuson J."/>
            <person name="Mondo S."/>
            <person name="Nolan M."/>
            <person name="Ohm R."/>
            <person name="Pangilinan J."/>
            <person name="Park H.-J."/>
            <person name="Ramirez L."/>
            <person name="Alfaro M."/>
            <person name="Sun H."/>
            <person name="Tritt A."/>
            <person name="Yoshinaga Y."/>
            <person name="Zwiers L.-H."/>
            <person name="Turgeon B."/>
            <person name="Goodwin S."/>
            <person name="Spatafora J."/>
            <person name="Crous P."/>
            <person name="Grigoriev I."/>
        </authorList>
    </citation>
    <scope>NUCLEOTIDE SEQUENCE</scope>
    <source>
        <strain evidence="2">CBS 473.64</strain>
    </source>
</reference>
<feature type="compositionally biased region" description="Polar residues" evidence="1">
    <location>
        <begin position="312"/>
        <end position="323"/>
    </location>
</feature>
<dbReference type="EMBL" id="MU006806">
    <property type="protein sequence ID" value="KAF2635549.1"/>
    <property type="molecule type" value="Genomic_DNA"/>
</dbReference>
<feature type="compositionally biased region" description="Low complexity" evidence="1">
    <location>
        <begin position="48"/>
        <end position="61"/>
    </location>
</feature>
<feature type="compositionally biased region" description="Low complexity" evidence="1">
    <location>
        <begin position="337"/>
        <end position="351"/>
    </location>
</feature>